<keyword evidence="4" id="KW-1185">Reference proteome</keyword>
<evidence type="ECO:0000313" key="3">
    <source>
        <dbReference type="EMBL" id="MBL7558455.1"/>
    </source>
</evidence>
<dbReference type="Proteomes" id="UP000605013">
    <property type="component" value="Unassembled WGS sequence"/>
</dbReference>
<evidence type="ECO:0000256" key="1">
    <source>
        <dbReference type="SAM" id="MobiDB-lite"/>
    </source>
</evidence>
<dbReference type="RefSeq" id="WP_202998514.1">
    <property type="nucleotide sequence ID" value="NZ_JAEMEF010000001.1"/>
</dbReference>
<dbReference type="InterPro" id="IPR029501">
    <property type="entry name" value="EndoU_bac"/>
</dbReference>
<organism evidence="3 4">
    <name type="scientific">Olleya sediminilitoris</name>
    <dbReference type="NCBI Taxonomy" id="2795739"/>
    <lineage>
        <taxon>Bacteria</taxon>
        <taxon>Pseudomonadati</taxon>
        <taxon>Bacteroidota</taxon>
        <taxon>Flavobacteriia</taxon>
        <taxon>Flavobacteriales</taxon>
        <taxon>Flavobacteriaceae</taxon>
    </lineage>
</organism>
<comment type="caution">
    <text evidence="3">The sequence shown here is derived from an EMBL/GenBank/DDBJ whole genome shotgun (WGS) entry which is preliminary data.</text>
</comment>
<accession>A0ABS1WH55</accession>
<feature type="domain" description="Bacterial EndoU nuclease" evidence="2">
    <location>
        <begin position="24"/>
        <end position="138"/>
    </location>
</feature>
<dbReference type="Pfam" id="PF14436">
    <property type="entry name" value="EndoU_bacteria"/>
    <property type="match status" value="1"/>
</dbReference>
<feature type="region of interest" description="Disordered" evidence="1">
    <location>
        <begin position="135"/>
        <end position="155"/>
    </location>
</feature>
<evidence type="ECO:0000259" key="2">
    <source>
        <dbReference type="Pfam" id="PF14436"/>
    </source>
</evidence>
<protein>
    <submittedName>
        <fullName evidence="3">EndoU domain-containing protein</fullName>
    </submittedName>
</protein>
<name>A0ABS1WH55_9FLAO</name>
<sequence length="155" mass="17524">MQKKGEFALPGNLKLSTLPGKMKSGGHGQSNLDFLVEIGRGYKIEHTFENGVRIGSVDKHKHNIKKMVDGKVVTGQSWFPKHWDDVKIKKTFEYVIEKNTKAFQKLKDGPPPLFDVYDEVRVGVLKTKGKPATIFPDNALQPKKNSKKFESNPFK</sequence>
<reference evidence="3 4" key="1">
    <citation type="submission" date="2020-12" db="EMBL/GenBank/DDBJ databases">
        <title>Olleya sediminilitoris sp. nov., isolated from a tidal flat.</title>
        <authorList>
            <person name="Park S."/>
            <person name="Yoon J.-H."/>
        </authorList>
    </citation>
    <scope>NUCLEOTIDE SEQUENCE [LARGE SCALE GENOMIC DNA]</scope>
    <source>
        <strain evidence="3 4">YSTF-M6</strain>
    </source>
</reference>
<gene>
    <name evidence="3" type="ORF">JAO71_01465</name>
</gene>
<proteinExistence type="predicted"/>
<dbReference type="EMBL" id="JAEMEF010000001">
    <property type="protein sequence ID" value="MBL7558455.1"/>
    <property type="molecule type" value="Genomic_DNA"/>
</dbReference>
<evidence type="ECO:0000313" key="4">
    <source>
        <dbReference type="Proteomes" id="UP000605013"/>
    </source>
</evidence>